<dbReference type="InterPro" id="IPR013767">
    <property type="entry name" value="PAS_fold"/>
</dbReference>
<evidence type="ECO:0000313" key="2">
    <source>
        <dbReference type="EMBL" id="BDU77106.1"/>
    </source>
</evidence>
<keyword evidence="3" id="KW-1185">Reference proteome</keyword>
<dbReference type="Proteomes" id="UP001228113">
    <property type="component" value="Chromosome"/>
</dbReference>
<name>A0AA48KCI3_9BACT</name>
<gene>
    <name evidence="2" type="ORF">METESE_20640</name>
</gene>
<dbReference type="RefSeq" id="WP_316410100.1">
    <property type="nucleotide sequence ID" value="NZ_AP027081.1"/>
</dbReference>
<sequence>MTEPRVALRTGGDLPLLRGLAEERLTDAGDPAPAGTEDPRWTGHELRLHQEELAMQGQELRRALADLEVLLARQMERYQAIPAGVVAVRFDGTVAEANAAACDCLGVGPEDLLEQPLSHRFRAEDRPAFAAFLAGHFLGGTPRSLVVRRLDLDPGGAGWIHLEGPGPLEGGPAYLSVIDVSPLLARETAVLARLERAAVLLGGAFEPLFAVRQALHGGAEAPLEAVQRALTEAWDLLSGPA</sequence>
<evidence type="ECO:0000313" key="3">
    <source>
        <dbReference type="Proteomes" id="UP001228113"/>
    </source>
</evidence>
<proteinExistence type="predicted"/>
<protein>
    <recommendedName>
        <fullName evidence="1">PAS domain-containing protein</fullName>
    </recommendedName>
</protein>
<feature type="domain" description="PAS" evidence="1">
    <location>
        <begin position="72"/>
        <end position="138"/>
    </location>
</feature>
<dbReference type="Pfam" id="PF00989">
    <property type="entry name" value="PAS"/>
    <property type="match status" value="1"/>
</dbReference>
<accession>A0AA48KCI3</accession>
<dbReference type="SUPFAM" id="SSF55785">
    <property type="entry name" value="PYP-like sensor domain (PAS domain)"/>
    <property type="match status" value="1"/>
</dbReference>
<dbReference type="KEGG" id="msea:METESE_20640"/>
<evidence type="ECO:0000259" key="1">
    <source>
        <dbReference type="SMART" id="SM00091"/>
    </source>
</evidence>
<dbReference type="SMART" id="SM00091">
    <property type="entry name" value="PAS"/>
    <property type="match status" value="1"/>
</dbReference>
<dbReference type="CDD" id="cd00130">
    <property type="entry name" value="PAS"/>
    <property type="match status" value="1"/>
</dbReference>
<dbReference type="InterPro" id="IPR000014">
    <property type="entry name" value="PAS"/>
</dbReference>
<dbReference type="AlphaFoldDB" id="A0AA48KCI3"/>
<organism evidence="2 3">
    <name type="scientific">Mesoterricola sediminis</name>
    <dbReference type="NCBI Taxonomy" id="2927980"/>
    <lineage>
        <taxon>Bacteria</taxon>
        <taxon>Pseudomonadati</taxon>
        <taxon>Acidobacteriota</taxon>
        <taxon>Holophagae</taxon>
        <taxon>Holophagales</taxon>
        <taxon>Holophagaceae</taxon>
        <taxon>Mesoterricola</taxon>
    </lineage>
</organism>
<reference evidence="2" key="1">
    <citation type="journal article" date="2023" name="Int. J. Syst. Evol. Microbiol.">
        <title>Mesoterricola silvestris gen. nov., sp. nov., Mesoterricola sediminis sp. nov., Geothrix oryzae sp. nov., Geothrix edaphica sp. nov., Geothrix rubra sp. nov., and Geothrix limicola sp. nov., six novel members of Acidobacteriota isolated from soils.</title>
        <authorList>
            <person name="Itoh H."/>
            <person name="Sugisawa Y."/>
            <person name="Mise K."/>
            <person name="Xu Z."/>
            <person name="Kuniyasu M."/>
            <person name="Ushijima N."/>
            <person name="Kawano K."/>
            <person name="Kobayashi E."/>
            <person name="Shiratori Y."/>
            <person name="Masuda Y."/>
            <person name="Senoo K."/>
        </authorList>
    </citation>
    <scope>NUCLEOTIDE SEQUENCE</scope>
    <source>
        <strain evidence="2">W786</strain>
    </source>
</reference>
<dbReference type="EMBL" id="AP027081">
    <property type="protein sequence ID" value="BDU77106.1"/>
    <property type="molecule type" value="Genomic_DNA"/>
</dbReference>
<dbReference type="GO" id="GO:0006355">
    <property type="term" value="P:regulation of DNA-templated transcription"/>
    <property type="evidence" value="ECO:0007669"/>
    <property type="project" value="InterPro"/>
</dbReference>
<dbReference type="Gene3D" id="3.30.450.20">
    <property type="entry name" value="PAS domain"/>
    <property type="match status" value="1"/>
</dbReference>
<dbReference type="InterPro" id="IPR035965">
    <property type="entry name" value="PAS-like_dom_sf"/>
</dbReference>